<evidence type="ECO:0000313" key="2">
    <source>
        <dbReference type="EMBL" id="KAL0284231.1"/>
    </source>
</evidence>
<organism evidence="2">
    <name type="scientific">Sesamum angustifolium</name>
    <dbReference type="NCBI Taxonomy" id="2727405"/>
    <lineage>
        <taxon>Eukaryota</taxon>
        <taxon>Viridiplantae</taxon>
        <taxon>Streptophyta</taxon>
        <taxon>Embryophyta</taxon>
        <taxon>Tracheophyta</taxon>
        <taxon>Spermatophyta</taxon>
        <taxon>Magnoliopsida</taxon>
        <taxon>eudicotyledons</taxon>
        <taxon>Gunneridae</taxon>
        <taxon>Pentapetalae</taxon>
        <taxon>asterids</taxon>
        <taxon>lamiids</taxon>
        <taxon>Lamiales</taxon>
        <taxon>Pedaliaceae</taxon>
        <taxon>Sesamum</taxon>
    </lineage>
</organism>
<reference evidence="2" key="1">
    <citation type="submission" date="2020-06" db="EMBL/GenBank/DDBJ databases">
        <authorList>
            <person name="Li T."/>
            <person name="Hu X."/>
            <person name="Zhang T."/>
            <person name="Song X."/>
            <person name="Zhang H."/>
            <person name="Dai N."/>
            <person name="Sheng W."/>
            <person name="Hou X."/>
            <person name="Wei L."/>
        </authorList>
    </citation>
    <scope>NUCLEOTIDE SEQUENCE</scope>
    <source>
        <strain evidence="2">G01</strain>
        <tissue evidence="2">Leaf</tissue>
    </source>
</reference>
<dbReference type="AlphaFoldDB" id="A0AAW2IQV1"/>
<reference evidence="2" key="2">
    <citation type="journal article" date="2024" name="Plant">
        <title>Genomic evolution and insights into agronomic trait innovations of Sesamum species.</title>
        <authorList>
            <person name="Miao H."/>
            <person name="Wang L."/>
            <person name="Qu L."/>
            <person name="Liu H."/>
            <person name="Sun Y."/>
            <person name="Le M."/>
            <person name="Wang Q."/>
            <person name="Wei S."/>
            <person name="Zheng Y."/>
            <person name="Lin W."/>
            <person name="Duan Y."/>
            <person name="Cao H."/>
            <person name="Xiong S."/>
            <person name="Wang X."/>
            <person name="Wei L."/>
            <person name="Li C."/>
            <person name="Ma Q."/>
            <person name="Ju M."/>
            <person name="Zhao R."/>
            <person name="Li G."/>
            <person name="Mu C."/>
            <person name="Tian Q."/>
            <person name="Mei H."/>
            <person name="Zhang T."/>
            <person name="Gao T."/>
            <person name="Zhang H."/>
        </authorList>
    </citation>
    <scope>NUCLEOTIDE SEQUENCE</scope>
    <source>
        <strain evidence="2">G01</strain>
    </source>
</reference>
<dbReference type="PANTHER" id="PTHR48258:SF3">
    <property type="entry name" value="FK506-BINDING PROTEIN 4-LIKE ISOFORM X1"/>
    <property type="match status" value="1"/>
</dbReference>
<feature type="domain" description="DUF4218" evidence="1">
    <location>
        <begin position="15"/>
        <end position="118"/>
    </location>
</feature>
<gene>
    <name evidence="2" type="ORF">Sangu_2838300</name>
</gene>
<dbReference type="EMBL" id="JACGWK010001668">
    <property type="protein sequence ID" value="KAL0284231.1"/>
    <property type="molecule type" value="Genomic_DNA"/>
</dbReference>
<dbReference type="Pfam" id="PF13960">
    <property type="entry name" value="DUF4218"/>
    <property type="match status" value="1"/>
</dbReference>
<comment type="caution">
    <text evidence="2">The sequence shown here is derived from an EMBL/GenBank/DDBJ whole genome shotgun (WGS) entry which is preliminary data.</text>
</comment>
<name>A0AAW2IQV1_9LAMI</name>
<evidence type="ECO:0000259" key="1">
    <source>
        <dbReference type="Pfam" id="PF13960"/>
    </source>
</evidence>
<sequence length="120" mass="14181">MYGAHYLMLVYYSKVYVHKLHELENSVSIIRCNLEKIFPLACFDSMEHLIVQLPYEARVGGPVQYKWIYAFERFLCELKKKVKNKTHIEASVVEAYIVEEISLLTLQYFEPDVQSKRSMP</sequence>
<dbReference type="PANTHER" id="PTHR48258">
    <property type="entry name" value="DUF4218 DOMAIN-CONTAINING PROTEIN-RELATED"/>
    <property type="match status" value="1"/>
</dbReference>
<proteinExistence type="predicted"/>
<accession>A0AAW2IQV1</accession>
<dbReference type="InterPro" id="IPR025452">
    <property type="entry name" value="DUF4218"/>
</dbReference>
<protein>
    <recommendedName>
        <fullName evidence="1">DUF4218 domain-containing protein</fullName>
    </recommendedName>
</protein>